<name>A0A2A8D5T5_9MICC</name>
<dbReference type="PANTHER" id="PTHR43823">
    <property type="entry name" value="SPORULATION PROTEIN YKVU"/>
    <property type="match status" value="1"/>
</dbReference>
<sequence>MTHKPKHALPENTGAADKPNTAAKLGITAPSEANPPVTGAVPAVTGTVPSTTGAIPAVPTPDAGPGMPNMDDPKNIYLLKDAPVFKALLSLGIPMAAGLAITSIYNVINSYFVGHYGTVEELAATGYGVPVFGIVMAIAGVFGLGSSTLASRLLGEGNETRIRNVTSFALYSALACGVVVAIAGFLFADPITGLMGASGSSFEPTKTFVHLLFLGAPFSVGMFTLEQLVRSEGYAKQSMYGIIWGVVINSIFDVLLIAVLGWGIAGAGWAMLAANAASMVYYLQFLIRKSPNFSWKPGDFVIAGDIIKPVFAVGAAELIQSANLTVSALVLNNIAAGYGDDSVAAFGLAMRLNMVPEMLCMGICMGGIPLFAYAYGARNRDRVRSALKTAAMVSVATSIIFTIPVLIFRRQLLELVGDSSLVATGEKVLVALMLAAVFNAVSIVFVSWFQAAGKGLPATLMTLGIALLFFPAVIFGNMWFGFDGLTWAFPFTQISACVLGVILFFATGGTKVKDAPASGIPEHGVTEIKVESE</sequence>
<dbReference type="InterPro" id="IPR045070">
    <property type="entry name" value="MATE_MepA-like"/>
</dbReference>
<proteinExistence type="predicted"/>
<feature type="transmembrane region" description="Helical" evidence="7">
    <location>
        <begin position="387"/>
        <end position="408"/>
    </location>
</feature>
<feature type="transmembrane region" description="Helical" evidence="7">
    <location>
        <begin position="487"/>
        <end position="506"/>
    </location>
</feature>
<feature type="transmembrane region" description="Helical" evidence="7">
    <location>
        <begin position="268"/>
        <end position="287"/>
    </location>
</feature>
<dbReference type="PANTHER" id="PTHR43823:SF3">
    <property type="entry name" value="MULTIDRUG EXPORT PROTEIN MEPA"/>
    <property type="match status" value="1"/>
</dbReference>
<keyword evidence="4 7" id="KW-1133">Transmembrane helix</keyword>
<dbReference type="Proteomes" id="UP000219947">
    <property type="component" value="Unassembled WGS sequence"/>
</dbReference>
<evidence type="ECO:0000256" key="1">
    <source>
        <dbReference type="ARBA" id="ARBA00004651"/>
    </source>
</evidence>
<accession>A0A2A8D5T5</accession>
<comment type="caution">
    <text evidence="8">The sequence shown here is derived from an EMBL/GenBank/DDBJ whole genome shotgun (WGS) entry which is preliminary data.</text>
</comment>
<feature type="transmembrane region" description="Helical" evidence="7">
    <location>
        <begin position="127"/>
        <end position="147"/>
    </location>
</feature>
<organism evidence="8 9">
    <name type="scientific">Rothia dentocariosa</name>
    <dbReference type="NCBI Taxonomy" id="2047"/>
    <lineage>
        <taxon>Bacteria</taxon>
        <taxon>Bacillati</taxon>
        <taxon>Actinomycetota</taxon>
        <taxon>Actinomycetes</taxon>
        <taxon>Micrococcales</taxon>
        <taxon>Micrococcaceae</taxon>
        <taxon>Rothia</taxon>
    </lineage>
</organism>
<keyword evidence="2" id="KW-1003">Cell membrane</keyword>
<feature type="transmembrane region" description="Helical" evidence="7">
    <location>
        <begin position="168"/>
        <end position="188"/>
    </location>
</feature>
<feature type="transmembrane region" description="Helical" evidence="7">
    <location>
        <begin position="460"/>
        <end position="481"/>
    </location>
</feature>
<dbReference type="EMBL" id="PDEV01000003">
    <property type="protein sequence ID" value="PEN15968.1"/>
    <property type="molecule type" value="Genomic_DNA"/>
</dbReference>
<dbReference type="GO" id="GO:0005886">
    <property type="term" value="C:plasma membrane"/>
    <property type="evidence" value="ECO:0007669"/>
    <property type="project" value="UniProtKB-SubCell"/>
</dbReference>
<keyword evidence="9" id="KW-1185">Reference proteome</keyword>
<dbReference type="AlphaFoldDB" id="A0A2A8D5T5"/>
<feature type="transmembrane region" description="Helical" evidence="7">
    <location>
        <begin position="428"/>
        <end position="448"/>
    </location>
</feature>
<feature type="transmembrane region" description="Helical" evidence="7">
    <location>
        <begin position="84"/>
        <end position="107"/>
    </location>
</feature>
<keyword evidence="3 7" id="KW-0812">Transmembrane</keyword>
<dbReference type="InterPro" id="IPR002528">
    <property type="entry name" value="MATE_fam"/>
</dbReference>
<dbReference type="GO" id="GO:0015297">
    <property type="term" value="F:antiporter activity"/>
    <property type="evidence" value="ECO:0007669"/>
    <property type="project" value="InterPro"/>
</dbReference>
<feature type="transmembrane region" description="Helical" evidence="7">
    <location>
        <begin position="310"/>
        <end position="334"/>
    </location>
</feature>
<dbReference type="InterPro" id="IPR051327">
    <property type="entry name" value="MATE_MepA_subfamily"/>
</dbReference>
<dbReference type="NCBIfam" id="TIGR00797">
    <property type="entry name" value="matE"/>
    <property type="match status" value="1"/>
</dbReference>
<dbReference type="Pfam" id="PF01554">
    <property type="entry name" value="MatE"/>
    <property type="match status" value="2"/>
</dbReference>
<keyword evidence="5 7" id="KW-0472">Membrane</keyword>
<gene>
    <name evidence="8" type="ORF">CRM92_07685</name>
</gene>
<dbReference type="RefSeq" id="WP_098042830.1">
    <property type="nucleotide sequence ID" value="NZ_JAOVAQ010000002.1"/>
</dbReference>
<feature type="transmembrane region" description="Helical" evidence="7">
    <location>
        <begin position="354"/>
        <end position="375"/>
    </location>
</feature>
<evidence type="ECO:0000256" key="6">
    <source>
        <dbReference type="SAM" id="MobiDB-lite"/>
    </source>
</evidence>
<evidence type="ECO:0000313" key="9">
    <source>
        <dbReference type="Proteomes" id="UP000219947"/>
    </source>
</evidence>
<dbReference type="GO" id="GO:0042910">
    <property type="term" value="F:xenobiotic transmembrane transporter activity"/>
    <property type="evidence" value="ECO:0007669"/>
    <property type="project" value="InterPro"/>
</dbReference>
<feature type="region of interest" description="Disordered" evidence="6">
    <location>
        <begin position="1"/>
        <end position="36"/>
    </location>
</feature>
<evidence type="ECO:0000313" key="8">
    <source>
        <dbReference type="EMBL" id="PEN15968.1"/>
    </source>
</evidence>
<feature type="transmembrane region" description="Helical" evidence="7">
    <location>
        <begin position="241"/>
        <end position="262"/>
    </location>
</feature>
<dbReference type="CDD" id="cd13143">
    <property type="entry name" value="MATE_MepA_like"/>
    <property type="match status" value="1"/>
</dbReference>
<reference evidence="8" key="1">
    <citation type="submission" date="2017-10" db="EMBL/GenBank/DDBJ databases">
        <title>Kefir isolates.</title>
        <authorList>
            <person name="Kim Y."/>
            <person name="Blasche S."/>
        </authorList>
    </citation>
    <scope>NUCLEOTIDE SEQUENCE [LARGE SCALE GENOMIC DNA]</scope>
    <source>
        <strain evidence="8">OG2-2</strain>
    </source>
</reference>
<feature type="transmembrane region" description="Helical" evidence="7">
    <location>
        <begin position="208"/>
        <end position="229"/>
    </location>
</feature>
<evidence type="ECO:0000256" key="5">
    <source>
        <dbReference type="ARBA" id="ARBA00023136"/>
    </source>
</evidence>
<comment type="subcellular location">
    <subcellularLocation>
        <location evidence="1">Cell membrane</location>
        <topology evidence="1">Multi-pass membrane protein</topology>
    </subcellularLocation>
</comment>
<protein>
    <submittedName>
        <fullName evidence="8">MATE family efflux transporter</fullName>
    </submittedName>
</protein>
<evidence type="ECO:0000256" key="2">
    <source>
        <dbReference type="ARBA" id="ARBA00022475"/>
    </source>
</evidence>
<evidence type="ECO:0000256" key="3">
    <source>
        <dbReference type="ARBA" id="ARBA00022692"/>
    </source>
</evidence>
<evidence type="ECO:0000256" key="7">
    <source>
        <dbReference type="SAM" id="Phobius"/>
    </source>
</evidence>
<evidence type="ECO:0000256" key="4">
    <source>
        <dbReference type="ARBA" id="ARBA00022989"/>
    </source>
</evidence>